<gene>
    <name evidence="7" type="ORF">PCON_13874</name>
</gene>
<dbReference type="EC" id="3.1.3.48" evidence="2"/>
<reference evidence="7 8" key="1">
    <citation type="journal article" date="2013" name="PLoS Genet.">
        <title>The genome and development-dependent transcriptomes of Pyronema confluens: a window into fungal evolution.</title>
        <authorList>
            <person name="Traeger S."/>
            <person name="Altegoer F."/>
            <person name="Freitag M."/>
            <person name="Gabaldon T."/>
            <person name="Kempken F."/>
            <person name="Kumar A."/>
            <person name="Marcet-Houben M."/>
            <person name="Poggeler S."/>
            <person name="Stajich J.E."/>
            <person name="Nowrousian M."/>
        </authorList>
    </citation>
    <scope>NUCLEOTIDE SEQUENCE [LARGE SCALE GENOMIC DNA]</scope>
    <source>
        <strain evidence="8">CBS 100304</strain>
        <tissue evidence="7">Vegetative mycelium</tissue>
    </source>
</reference>
<dbReference type="GO" id="GO:0033550">
    <property type="term" value="F:MAP kinase tyrosine phosphatase activity"/>
    <property type="evidence" value="ECO:0007669"/>
    <property type="project" value="TreeGrafter"/>
</dbReference>
<dbReference type="SUPFAM" id="SSF52799">
    <property type="entry name" value="(Phosphotyrosine protein) phosphatases II"/>
    <property type="match status" value="1"/>
</dbReference>
<dbReference type="PROSITE" id="PS50056">
    <property type="entry name" value="TYR_PHOSPHATASE_2"/>
    <property type="match status" value="1"/>
</dbReference>
<keyword evidence="8" id="KW-1185">Reference proteome</keyword>
<evidence type="ECO:0000256" key="4">
    <source>
        <dbReference type="ARBA" id="ARBA00022912"/>
    </source>
</evidence>
<accession>U4L814</accession>
<dbReference type="GO" id="GO:0008330">
    <property type="term" value="F:protein tyrosine/threonine phosphatase activity"/>
    <property type="evidence" value="ECO:0007669"/>
    <property type="project" value="TreeGrafter"/>
</dbReference>
<dbReference type="GO" id="GO:0005737">
    <property type="term" value="C:cytoplasm"/>
    <property type="evidence" value="ECO:0007669"/>
    <property type="project" value="TreeGrafter"/>
</dbReference>
<dbReference type="InterPro" id="IPR016130">
    <property type="entry name" value="Tyr_Pase_AS"/>
</dbReference>
<evidence type="ECO:0000313" key="7">
    <source>
        <dbReference type="EMBL" id="CCX14281.1"/>
    </source>
</evidence>
<dbReference type="eggNOG" id="KOG1716">
    <property type="taxonomic scope" value="Eukaryota"/>
</dbReference>
<dbReference type="PROSITE" id="PS00383">
    <property type="entry name" value="TYR_PHOSPHATASE_1"/>
    <property type="match status" value="1"/>
</dbReference>
<dbReference type="SMART" id="SM00195">
    <property type="entry name" value="DSPc"/>
    <property type="match status" value="1"/>
</dbReference>
<dbReference type="InterPro" id="IPR000387">
    <property type="entry name" value="Tyr_Pase_dom"/>
</dbReference>
<dbReference type="Gene3D" id="3.90.190.10">
    <property type="entry name" value="Protein tyrosine phosphatase superfamily"/>
    <property type="match status" value="1"/>
</dbReference>
<name>U4L814_PYROM</name>
<evidence type="ECO:0000256" key="1">
    <source>
        <dbReference type="ARBA" id="ARBA00008601"/>
    </source>
</evidence>
<dbReference type="InterPro" id="IPR029021">
    <property type="entry name" value="Prot-tyrosine_phosphatase-like"/>
</dbReference>
<dbReference type="PANTHER" id="PTHR10159:SF511">
    <property type="entry name" value="DUAL SPECIFICITY PROTEIN PHOSPHATASE 1"/>
    <property type="match status" value="1"/>
</dbReference>
<dbReference type="Pfam" id="PF00782">
    <property type="entry name" value="DSPc"/>
    <property type="match status" value="1"/>
</dbReference>
<dbReference type="PANTHER" id="PTHR10159">
    <property type="entry name" value="DUAL SPECIFICITY PROTEIN PHOSPHATASE"/>
    <property type="match status" value="1"/>
</dbReference>
<dbReference type="GO" id="GO:0043409">
    <property type="term" value="P:negative regulation of MAPK cascade"/>
    <property type="evidence" value="ECO:0007669"/>
    <property type="project" value="TreeGrafter"/>
</dbReference>
<feature type="domain" description="Tyrosine-protein phosphatase" evidence="5">
    <location>
        <begin position="1"/>
        <end position="144"/>
    </location>
</feature>
<dbReference type="OrthoDB" id="10252009at2759"/>
<evidence type="ECO:0000256" key="2">
    <source>
        <dbReference type="ARBA" id="ARBA00013064"/>
    </source>
</evidence>
<feature type="domain" description="Tyrosine specific protein phosphatases" evidence="6">
    <location>
        <begin position="70"/>
        <end position="122"/>
    </location>
</feature>
<dbReference type="InterPro" id="IPR000340">
    <property type="entry name" value="Dual-sp_phosphatase_cat-dom"/>
</dbReference>
<dbReference type="PROSITE" id="PS50054">
    <property type="entry name" value="TYR_PHOSPHATASE_DUAL"/>
    <property type="match status" value="1"/>
</dbReference>
<dbReference type="EMBL" id="HF935945">
    <property type="protein sequence ID" value="CCX14281.1"/>
    <property type="molecule type" value="Genomic_DNA"/>
</dbReference>
<evidence type="ECO:0000313" key="8">
    <source>
        <dbReference type="Proteomes" id="UP000018144"/>
    </source>
</evidence>
<keyword evidence="4" id="KW-0904">Protein phosphatase</keyword>
<dbReference type="Proteomes" id="UP000018144">
    <property type="component" value="Unassembled WGS sequence"/>
</dbReference>
<dbReference type="InterPro" id="IPR020422">
    <property type="entry name" value="TYR_PHOSPHATASE_DUAL_dom"/>
</dbReference>
<dbReference type="GO" id="GO:0017017">
    <property type="term" value="F:MAP kinase tyrosine/serine/threonine phosphatase activity"/>
    <property type="evidence" value="ECO:0007669"/>
    <property type="project" value="TreeGrafter"/>
</dbReference>
<dbReference type="OMA" id="DKKLHCQ"/>
<evidence type="ECO:0000259" key="6">
    <source>
        <dbReference type="PROSITE" id="PS50056"/>
    </source>
</evidence>
<dbReference type="STRING" id="1076935.U4L814"/>
<organism evidence="7 8">
    <name type="scientific">Pyronema omphalodes (strain CBS 100304)</name>
    <name type="common">Pyronema confluens</name>
    <dbReference type="NCBI Taxonomy" id="1076935"/>
    <lineage>
        <taxon>Eukaryota</taxon>
        <taxon>Fungi</taxon>
        <taxon>Dikarya</taxon>
        <taxon>Ascomycota</taxon>
        <taxon>Pezizomycotina</taxon>
        <taxon>Pezizomycetes</taxon>
        <taxon>Pezizales</taxon>
        <taxon>Pyronemataceae</taxon>
        <taxon>Pyronema</taxon>
    </lineage>
</organism>
<evidence type="ECO:0000256" key="3">
    <source>
        <dbReference type="ARBA" id="ARBA00022801"/>
    </source>
</evidence>
<evidence type="ECO:0000259" key="5">
    <source>
        <dbReference type="PROSITE" id="PS50054"/>
    </source>
</evidence>
<dbReference type="CDD" id="cd14498">
    <property type="entry name" value="DSP"/>
    <property type="match status" value="1"/>
</dbReference>
<keyword evidence="3" id="KW-0378">Hydrolase</keyword>
<protein>
    <recommendedName>
        <fullName evidence="2">protein-tyrosine-phosphatase</fullName>
        <ecNumber evidence="2">3.1.3.48</ecNumber>
    </recommendedName>
</protein>
<sequence>MTQILPGSLYLSGITAASSTETLQAYGITHVLSVMTSSEAPKVPEGIKQHIIDVSDTTTSNLLPHLPDAIAFIKLALATENGRVLVHCVEGVSRSPSIVLAYLMSERGMSYKQALRVVKLRRGVVCPNLGFERQLKEWEKMCEKKRQERPKPWENILKKKRICGEESTAHGDGKVARHGPMSWVRWAFGGVTGDGDSA</sequence>
<proteinExistence type="inferred from homology"/>
<comment type="similarity">
    <text evidence="1">Belongs to the protein-tyrosine phosphatase family. Non-receptor class dual specificity subfamily.</text>
</comment>
<dbReference type="AlphaFoldDB" id="U4L814"/>